<keyword evidence="5 7" id="KW-0378">Hydrolase</keyword>
<dbReference type="AlphaFoldDB" id="A0A430B001"/>
<evidence type="ECO:0000313" key="10">
    <source>
        <dbReference type="Proteomes" id="UP000288028"/>
    </source>
</evidence>
<dbReference type="CDD" id="cd06530">
    <property type="entry name" value="S26_SPase_I"/>
    <property type="match status" value="1"/>
</dbReference>
<evidence type="ECO:0000256" key="5">
    <source>
        <dbReference type="ARBA" id="ARBA00022801"/>
    </source>
</evidence>
<dbReference type="PANTHER" id="PTHR43390">
    <property type="entry name" value="SIGNAL PEPTIDASE I"/>
    <property type="match status" value="1"/>
</dbReference>
<feature type="domain" description="Peptidase S26" evidence="8">
    <location>
        <begin position="11"/>
        <end position="175"/>
    </location>
</feature>
<dbReference type="Pfam" id="PF10502">
    <property type="entry name" value="Peptidase_S26"/>
    <property type="match status" value="1"/>
</dbReference>
<dbReference type="GeneID" id="95582002"/>
<evidence type="ECO:0000259" key="8">
    <source>
        <dbReference type="Pfam" id="PF10502"/>
    </source>
</evidence>
<dbReference type="GO" id="GO:0006465">
    <property type="term" value="P:signal peptide processing"/>
    <property type="evidence" value="ECO:0007669"/>
    <property type="project" value="InterPro"/>
</dbReference>
<dbReference type="EMBL" id="NGKB01000008">
    <property type="protein sequence ID" value="RSU13667.1"/>
    <property type="molecule type" value="Genomic_DNA"/>
</dbReference>
<dbReference type="InterPro" id="IPR019758">
    <property type="entry name" value="Pept_S26A_signal_pept_1_CS"/>
</dbReference>
<keyword evidence="7" id="KW-0645">Protease</keyword>
<keyword evidence="10" id="KW-1185">Reference proteome</keyword>
<proteinExistence type="inferred from homology"/>
<dbReference type="InterPro" id="IPR019757">
    <property type="entry name" value="Pept_S26A_signal_pept_1_Lys-AS"/>
</dbReference>
<reference evidence="9 10" key="1">
    <citation type="submission" date="2017-05" db="EMBL/GenBank/DDBJ databases">
        <title>Vagococcus spp. assemblies.</title>
        <authorList>
            <person name="Gulvik C.A."/>
        </authorList>
    </citation>
    <scope>NUCLEOTIDE SEQUENCE [LARGE SCALE GENOMIC DNA]</scope>
    <source>
        <strain evidence="9 10">SS1714</strain>
    </source>
</reference>
<dbReference type="PRINTS" id="PR00727">
    <property type="entry name" value="LEADERPTASE"/>
</dbReference>
<name>A0A430B001_9ENTE</name>
<dbReference type="OrthoDB" id="9802919at2"/>
<dbReference type="Proteomes" id="UP000288028">
    <property type="component" value="Unassembled WGS sequence"/>
</dbReference>
<evidence type="ECO:0000256" key="4">
    <source>
        <dbReference type="ARBA" id="ARBA00013208"/>
    </source>
</evidence>
<feature type="active site" evidence="6">
    <location>
        <position position="36"/>
    </location>
</feature>
<accession>A0A430B001</accession>
<dbReference type="InterPro" id="IPR000223">
    <property type="entry name" value="Pept_S26A_signal_pept_1"/>
</dbReference>
<dbReference type="SUPFAM" id="SSF51306">
    <property type="entry name" value="LexA/Signal peptidase"/>
    <property type="match status" value="1"/>
</dbReference>
<dbReference type="PANTHER" id="PTHR43390:SF1">
    <property type="entry name" value="CHLOROPLAST PROCESSING PEPTIDASE"/>
    <property type="match status" value="1"/>
</dbReference>
<comment type="catalytic activity">
    <reaction evidence="1 7">
        <text>Cleavage of hydrophobic, N-terminal signal or leader sequences from secreted and periplasmic proteins.</text>
        <dbReference type="EC" id="3.4.21.89"/>
    </reaction>
</comment>
<dbReference type="InterPro" id="IPR036286">
    <property type="entry name" value="LexA/Signal_pep-like_sf"/>
</dbReference>
<evidence type="ECO:0000256" key="2">
    <source>
        <dbReference type="ARBA" id="ARBA00004401"/>
    </source>
</evidence>
<comment type="caution">
    <text evidence="9">The sequence shown here is derived from an EMBL/GenBank/DDBJ whole genome shotgun (WGS) entry which is preliminary data.</text>
</comment>
<gene>
    <name evidence="9" type="ORF">CBF28_09280</name>
</gene>
<dbReference type="Gene3D" id="2.10.109.10">
    <property type="entry name" value="Umud Fragment, subunit A"/>
    <property type="match status" value="1"/>
</dbReference>
<dbReference type="InterPro" id="IPR019533">
    <property type="entry name" value="Peptidase_S26"/>
</dbReference>
<evidence type="ECO:0000313" key="9">
    <source>
        <dbReference type="EMBL" id="RSU13667.1"/>
    </source>
</evidence>
<dbReference type="GO" id="GO:0005886">
    <property type="term" value="C:plasma membrane"/>
    <property type="evidence" value="ECO:0007669"/>
    <property type="project" value="UniProtKB-SubCell"/>
</dbReference>
<comment type="subcellular location">
    <subcellularLocation>
        <location evidence="2">Cell membrane</location>
        <topology evidence="2">Single-pass type II membrane protein</topology>
    </subcellularLocation>
    <subcellularLocation>
        <location evidence="7">Membrane</location>
        <topology evidence="7">Single-pass type II membrane protein</topology>
    </subcellularLocation>
</comment>
<dbReference type="PROSITE" id="PS00760">
    <property type="entry name" value="SPASE_I_2"/>
    <property type="match status" value="1"/>
</dbReference>
<dbReference type="GO" id="GO:0004252">
    <property type="term" value="F:serine-type endopeptidase activity"/>
    <property type="evidence" value="ECO:0007669"/>
    <property type="project" value="InterPro"/>
</dbReference>
<dbReference type="GO" id="GO:0009003">
    <property type="term" value="F:signal peptidase activity"/>
    <property type="evidence" value="ECO:0007669"/>
    <property type="project" value="UniProtKB-EC"/>
</dbReference>
<evidence type="ECO:0000256" key="6">
    <source>
        <dbReference type="PIRSR" id="PIRSR600223-1"/>
    </source>
</evidence>
<dbReference type="RefSeq" id="WP_126794508.1">
    <property type="nucleotide sequence ID" value="NZ_CP060720.1"/>
</dbReference>
<feature type="active site" evidence="6">
    <location>
        <position position="75"/>
    </location>
</feature>
<dbReference type="PROSITE" id="PS00761">
    <property type="entry name" value="SPASE_I_3"/>
    <property type="match status" value="1"/>
</dbReference>
<sequence>MKKSWIYDCLWLVTLAVILVALRFYIFSPIKVQGESMMPNLIDGEKAIALKVGDIERFDIVPLKAPDDPSLYYVKRVIGLPGDTISYKDDMLYVNEKPLKEDYLNQYKQDWQNAGNIEPLTPDFTLEEMTGQATVPANTYFVLGDNRQVSKDSRVKEVGFIPEKNIIGKAKVSFWPPSQWGKIE</sequence>
<organism evidence="9 10">
    <name type="scientific">Vagococcus carniphilus</name>
    <dbReference type="NCBI Taxonomy" id="218144"/>
    <lineage>
        <taxon>Bacteria</taxon>
        <taxon>Bacillati</taxon>
        <taxon>Bacillota</taxon>
        <taxon>Bacilli</taxon>
        <taxon>Lactobacillales</taxon>
        <taxon>Enterococcaceae</taxon>
        <taxon>Vagococcus</taxon>
    </lineage>
</organism>
<evidence type="ECO:0000256" key="1">
    <source>
        <dbReference type="ARBA" id="ARBA00000677"/>
    </source>
</evidence>
<dbReference type="EC" id="3.4.21.89" evidence="4 7"/>
<comment type="similarity">
    <text evidence="3 7">Belongs to the peptidase S26 family.</text>
</comment>
<dbReference type="NCBIfam" id="TIGR02227">
    <property type="entry name" value="sigpep_I_bact"/>
    <property type="match status" value="1"/>
</dbReference>
<protein>
    <recommendedName>
        <fullName evidence="4 7">Signal peptidase I</fullName>
        <ecNumber evidence="4 7">3.4.21.89</ecNumber>
    </recommendedName>
</protein>
<evidence type="ECO:0000256" key="7">
    <source>
        <dbReference type="RuleBase" id="RU362042"/>
    </source>
</evidence>
<evidence type="ECO:0000256" key="3">
    <source>
        <dbReference type="ARBA" id="ARBA00009370"/>
    </source>
</evidence>